<proteinExistence type="predicted"/>
<sequence length="255" mass="27889">MGVTPIAPCGALLRPAGRIPADSPSLHEGTPMQIDPSAPADKPETQQMIVIHKALRREFGLLPGIVGKVAGGDTARAGVVADHTKLTLRFLHEHHESEDRLLWPVLEQRVPLERSLVETMEAQHTVVADLIASLEAELAAWQADASAAARDRITGLLTRLDAALAEHLDAEETSVLPLIHDNLTVAEWDAPVKDAASNMPKDLRSRLMLAGMVIESATDRERVWFLNELPAPARLLWKLAGIRMYGRYVRTVRGA</sequence>
<dbReference type="InterPro" id="IPR012312">
    <property type="entry name" value="Hemerythrin-like"/>
</dbReference>
<evidence type="ECO:0000313" key="3">
    <source>
        <dbReference type="EMBL" id="TDK26901.1"/>
    </source>
</evidence>
<evidence type="ECO:0000313" key="4">
    <source>
        <dbReference type="Proteomes" id="UP000295411"/>
    </source>
</evidence>
<evidence type="ECO:0000256" key="1">
    <source>
        <dbReference type="SAM" id="MobiDB-lite"/>
    </source>
</evidence>
<dbReference type="Proteomes" id="UP000295411">
    <property type="component" value="Unassembled WGS sequence"/>
</dbReference>
<dbReference type="Gene3D" id="1.20.120.520">
    <property type="entry name" value="nmb1532 protein domain like"/>
    <property type="match status" value="1"/>
</dbReference>
<keyword evidence="4" id="KW-1185">Reference proteome</keyword>
<dbReference type="AlphaFoldDB" id="A0A4R5U0A2"/>
<evidence type="ECO:0000259" key="2">
    <source>
        <dbReference type="Pfam" id="PF01814"/>
    </source>
</evidence>
<dbReference type="EMBL" id="SMTK01000002">
    <property type="protein sequence ID" value="TDK26901.1"/>
    <property type="molecule type" value="Genomic_DNA"/>
</dbReference>
<accession>A0A4R5U0A2</accession>
<dbReference type="Pfam" id="PF01814">
    <property type="entry name" value="Hemerythrin"/>
    <property type="match status" value="1"/>
</dbReference>
<feature type="region of interest" description="Disordered" evidence="1">
    <location>
        <begin position="16"/>
        <end position="43"/>
    </location>
</feature>
<dbReference type="OrthoDB" id="5197650at2"/>
<organism evidence="3 4">
    <name type="scientific">Arthrobacter crusticola</name>
    <dbReference type="NCBI Taxonomy" id="2547960"/>
    <lineage>
        <taxon>Bacteria</taxon>
        <taxon>Bacillati</taxon>
        <taxon>Actinomycetota</taxon>
        <taxon>Actinomycetes</taxon>
        <taxon>Micrococcales</taxon>
        <taxon>Micrococcaceae</taxon>
        <taxon>Arthrobacter</taxon>
    </lineage>
</organism>
<protein>
    <submittedName>
        <fullName evidence="3">Hemerythrin domain-containing protein</fullName>
    </submittedName>
</protein>
<reference evidence="3 4" key="1">
    <citation type="submission" date="2019-03" db="EMBL/GenBank/DDBJ databases">
        <title>Arthrobacter sp. nov., an bacterium isolated from biocrust in Mu Us Desert.</title>
        <authorList>
            <person name="Lixiong L."/>
        </authorList>
    </citation>
    <scope>NUCLEOTIDE SEQUENCE [LARGE SCALE GENOMIC DNA]</scope>
    <source>
        <strain evidence="3 4">SLN-3</strain>
    </source>
</reference>
<name>A0A4R5U0A2_9MICC</name>
<comment type="caution">
    <text evidence="3">The sequence shown here is derived from an EMBL/GenBank/DDBJ whole genome shotgun (WGS) entry which is preliminary data.</text>
</comment>
<gene>
    <name evidence="3" type="ORF">E2F48_07010</name>
</gene>
<feature type="domain" description="Hemerythrin-like" evidence="2">
    <location>
        <begin position="51"/>
        <end position="179"/>
    </location>
</feature>
<dbReference type="CDD" id="cd12108">
    <property type="entry name" value="Hr-like"/>
    <property type="match status" value="1"/>
</dbReference>